<protein>
    <recommendedName>
        <fullName evidence="2">Myb/SANT-like domain-containing protein</fullName>
    </recommendedName>
</protein>
<dbReference type="InterPro" id="IPR024752">
    <property type="entry name" value="Myb/SANT-like_dom"/>
</dbReference>
<evidence type="ECO:0000256" key="1">
    <source>
        <dbReference type="SAM" id="MobiDB-lite"/>
    </source>
</evidence>
<dbReference type="PANTHER" id="PTHR46929:SF3">
    <property type="entry name" value="MYB_SANT-LIKE DOMAIN-CONTAINING PROTEIN"/>
    <property type="match status" value="1"/>
</dbReference>
<feature type="domain" description="Myb/SANT-like" evidence="2">
    <location>
        <begin position="150"/>
        <end position="243"/>
    </location>
</feature>
<dbReference type="Pfam" id="PF12776">
    <property type="entry name" value="Myb_DNA-bind_3"/>
    <property type="match status" value="1"/>
</dbReference>
<dbReference type="Proteomes" id="UP000554482">
    <property type="component" value="Unassembled WGS sequence"/>
</dbReference>
<reference evidence="3 4" key="1">
    <citation type="submission" date="2020-06" db="EMBL/GenBank/DDBJ databases">
        <title>Transcriptomic and genomic resources for Thalictrum thalictroides and T. hernandezii: Facilitating candidate gene discovery in an emerging model plant lineage.</title>
        <authorList>
            <person name="Arias T."/>
            <person name="Riano-Pachon D.M."/>
            <person name="Di Stilio V.S."/>
        </authorList>
    </citation>
    <scope>NUCLEOTIDE SEQUENCE [LARGE SCALE GENOMIC DNA]</scope>
    <source>
        <strain evidence="4">cv. WT478/WT964</strain>
        <tissue evidence="3">Leaves</tissue>
    </source>
</reference>
<dbReference type="PANTHER" id="PTHR46929">
    <property type="entry name" value="EXPRESSED PROTEIN"/>
    <property type="match status" value="1"/>
</dbReference>
<dbReference type="AlphaFoldDB" id="A0A7J6UVI0"/>
<dbReference type="OrthoDB" id="1301570at2759"/>
<sequence>MAALHNSELRKRKLAAIAAVSAAATTVTSIAYVLLDTAEEPNGKKARNFEAVKDKIGMMNTTIDKISKSTDPLFIANKLHTELMKIEGFSSEYLNSAFQIMVKDDLEAEIFLARKIEFRKKMLEGLRAKIGMRNFGESSMKTEDKRGQLRWNLAMDNVLLDMLVKAASEGKKNGNKWSSSVWTSLRAALSEIIHERVRYCHIENRIRQMKDEFKAFIELKGKSGVAYDSVKQTVNMSDECWTEKDMKRFKAFQKRGLKWDFEKLSIIIGNSHATAEKIDVEEGKKDSHGINENKDMAHAEEGKEDSHGINENKDMAHAEESMSSASTKQMHIPSSERQHNRKTLYMNEVNHMLEGVNTHLEKLSETVDPLSFGRQLHEKASYERSIRS</sequence>
<dbReference type="EMBL" id="JABWDY010042693">
    <property type="protein sequence ID" value="KAF5176471.1"/>
    <property type="molecule type" value="Genomic_DNA"/>
</dbReference>
<evidence type="ECO:0000313" key="3">
    <source>
        <dbReference type="EMBL" id="KAF5176471.1"/>
    </source>
</evidence>
<accession>A0A7J6UVI0</accession>
<name>A0A7J6UVI0_THATH</name>
<evidence type="ECO:0000259" key="2">
    <source>
        <dbReference type="Pfam" id="PF12776"/>
    </source>
</evidence>
<comment type="caution">
    <text evidence="3">The sequence shown here is derived from an EMBL/GenBank/DDBJ whole genome shotgun (WGS) entry which is preliminary data.</text>
</comment>
<evidence type="ECO:0000313" key="4">
    <source>
        <dbReference type="Proteomes" id="UP000554482"/>
    </source>
</evidence>
<proteinExistence type="predicted"/>
<feature type="region of interest" description="Disordered" evidence="1">
    <location>
        <begin position="316"/>
        <end position="340"/>
    </location>
</feature>
<gene>
    <name evidence="3" type="ORF">FRX31_033942</name>
</gene>
<keyword evidence="4" id="KW-1185">Reference proteome</keyword>
<organism evidence="3 4">
    <name type="scientific">Thalictrum thalictroides</name>
    <name type="common">Rue-anemone</name>
    <name type="synonym">Anemone thalictroides</name>
    <dbReference type="NCBI Taxonomy" id="46969"/>
    <lineage>
        <taxon>Eukaryota</taxon>
        <taxon>Viridiplantae</taxon>
        <taxon>Streptophyta</taxon>
        <taxon>Embryophyta</taxon>
        <taxon>Tracheophyta</taxon>
        <taxon>Spermatophyta</taxon>
        <taxon>Magnoliopsida</taxon>
        <taxon>Ranunculales</taxon>
        <taxon>Ranunculaceae</taxon>
        <taxon>Thalictroideae</taxon>
        <taxon>Thalictrum</taxon>
    </lineage>
</organism>